<feature type="chain" id="PRO_5016137050" evidence="7">
    <location>
        <begin position="20"/>
        <end position="260"/>
    </location>
</feature>
<keyword evidence="7" id="KW-0732">Signal</keyword>
<keyword evidence="2" id="KW-0479">Metal-binding</keyword>
<keyword evidence="1" id="KW-0540">Nuclease</keyword>
<dbReference type="Pfam" id="PF02265">
    <property type="entry name" value="S1-P1_nuclease"/>
    <property type="match status" value="1"/>
</dbReference>
<dbReference type="PANTHER" id="PTHR33146:SF26">
    <property type="entry name" value="ENDONUCLEASE 4"/>
    <property type="match status" value="1"/>
</dbReference>
<evidence type="ECO:0000256" key="1">
    <source>
        <dbReference type="ARBA" id="ARBA00022722"/>
    </source>
</evidence>
<dbReference type="SUPFAM" id="SSF48537">
    <property type="entry name" value="Phospholipase C/P1 nuclease"/>
    <property type="match status" value="1"/>
</dbReference>
<dbReference type="PANTHER" id="PTHR33146">
    <property type="entry name" value="ENDONUCLEASE 4"/>
    <property type="match status" value="1"/>
</dbReference>
<protein>
    <submittedName>
        <fullName evidence="8">S1/P1 Nuclease</fullName>
    </submittedName>
</protein>
<evidence type="ECO:0000256" key="2">
    <source>
        <dbReference type="ARBA" id="ARBA00022723"/>
    </source>
</evidence>
<dbReference type="GO" id="GO:0046872">
    <property type="term" value="F:metal ion binding"/>
    <property type="evidence" value="ECO:0007669"/>
    <property type="project" value="UniProtKB-KW"/>
</dbReference>
<accession>A0A2W5GZY8</accession>
<evidence type="ECO:0000256" key="3">
    <source>
        <dbReference type="ARBA" id="ARBA00022759"/>
    </source>
</evidence>
<evidence type="ECO:0000256" key="4">
    <source>
        <dbReference type="ARBA" id="ARBA00022801"/>
    </source>
</evidence>
<evidence type="ECO:0000313" key="8">
    <source>
        <dbReference type="EMBL" id="PZP49022.1"/>
    </source>
</evidence>
<comment type="caution">
    <text evidence="8">The sequence shown here is derived from an EMBL/GenBank/DDBJ whole genome shotgun (WGS) entry which is preliminary data.</text>
</comment>
<dbReference type="AlphaFoldDB" id="A0A2W5GZY8"/>
<gene>
    <name evidence="8" type="ORF">DI598_08830</name>
</gene>
<organism evidence="8 9">
    <name type="scientific">Pseudopedobacter saltans</name>
    <dbReference type="NCBI Taxonomy" id="151895"/>
    <lineage>
        <taxon>Bacteria</taxon>
        <taxon>Pseudomonadati</taxon>
        <taxon>Bacteroidota</taxon>
        <taxon>Sphingobacteriia</taxon>
        <taxon>Sphingobacteriales</taxon>
        <taxon>Sphingobacteriaceae</taxon>
        <taxon>Pseudopedobacter</taxon>
    </lineage>
</organism>
<dbReference type="GO" id="GO:0016788">
    <property type="term" value="F:hydrolase activity, acting on ester bonds"/>
    <property type="evidence" value="ECO:0007669"/>
    <property type="project" value="InterPro"/>
</dbReference>
<dbReference type="GO" id="GO:0003676">
    <property type="term" value="F:nucleic acid binding"/>
    <property type="evidence" value="ECO:0007669"/>
    <property type="project" value="InterPro"/>
</dbReference>
<reference evidence="8 9" key="1">
    <citation type="submission" date="2017-11" db="EMBL/GenBank/DDBJ databases">
        <title>Infants hospitalized years apart are colonized by the same room-sourced microbial strains.</title>
        <authorList>
            <person name="Brooks B."/>
            <person name="Olm M.R."/>
            <person name="Firek B.A."/>
            <person name="Baker R."/>
            <person name="Thomas B.C."/>
            <person name="Morowitz M.J."/>
            <person name="Banfield J.F."/>
        </authorList>
    </citation>
    <scope>NUCLEOTIDE SEQUENCE [LARGE SCALE GENOMIC DNA]</scope>
    <source>
        <strain evidence="8">S2_009_000_R2_76</strain>
    </source>
</reference>
<dbReference type="Gene3D" id="1.10.575.10">
    <property type="entry name" value="P1 Nuclease"/>
    <property type="match status" value="1"/>
</dbReference>
<dbReference type="InterPro" id="IPR003154">
    <property type="entry name" value="S1/P1nuclease"/>
</dbReference>
<evidence type="ECO:0000256" key="5">
    <source>
        <dbReference type="ARBA" id="ARBA00023157"/>
    </source>
</evidence>
<dbReference type="CDD" id="cd11010">
    <property type="entry name" value="S1-P1_nuclease"/>
    <property type="match status" value="1"/>
</dbReference>
<evidence type="ECO:0000256" key="6">
    <source>
        <dbReference type="ARBA" id="ARBA00023180"/>
    </source>
</evidence>
<keyword evidence="6" id="KW-0325">Glycoprotein</keyword>
<feature type="signal peptide" evidence="7">
    <location>
        <begin position="1"/>
        <end position="19"/>
    </location>
</feature>
<name>A0A2W5GZY8_9SPHI</name>
<sequence length="260" mass="30120">MKKLLLALFAFCSFQYCFAYGTTGHRVVAEIAQRHLTRHARKEIEKLIGNQRMAFWANWPDFIKSDTTGKWKSASKWHYVDLPGGLQKDQFITDLKALPGENLYTQITAMENQLKEKSLPLEQRQIALRFLIHLIGDLHQPLHVGRDEDQGGNKIKVTWFGKPTNLHAVWDESLVDYQQYSYTEYATVLDVASKDQEKIWVNSPLEDWFYESHVLSDKVYDKTPDGSKLSYGYNYLFVNDLNDELTKGGLRLAKILNEIL</sequence>
<evidence type="ECO:0000313" key="9">
    <source>
        <dbReference type="Proteomes" id="UP000249645"/>
    </source>
</evidence>
<keyword evidence="5" id="KW-1015">Disulfide bond</keyword>
<keyword evidence="3" id="KW-0255">Endonuclease</keyword>
<dbReference type="EMBL" id="QFOI01000132">
    <property type="protein sequence ID" value="PZP49022.1"/>
    <property type="molecule type" value="Genomic_DNA"/>
</dbReference>
<proteinExistence type="predicted"/>
<keyword evidence="4" id="KW-0378">Hydrolase</keyword>
<dbReference type="GO" id="GO:0006308">
    <property type="term" value="P:DNA catabolic process"/>
    <property type="evidence" value="ECO:0007669"/>
    <property type="project" value="InterPro"/>
</dbReference>
<dbReference type="InterPro" id="IPR008947">
    <property type="entry name" value="PLipase_C/P1_nuclease_dom_sf"/>
</dbReference>
<dbReference type="Proteomes" id="UP000249645">
    <property type="component" value="Unassembled WGS sequence"/>
</dbReference>
<dbReference type="GO" id="GO:0004519">
    <property type="term" value="F:endonuclease activity"/>
    <property type="evidence" value="ECO:0007669"/>
    <property type="project" value="UniProtKB-KW"/>
</dbReference>
<evidence type="ECO:0000256" key="7">
    <source>
        <dbReference type="SAM" id="SignalP"/>
    </source>
</evidence>